<dbReference type="Proteomes" id="UP000677054">
    <property type="component" value="Unassembled WGS sequence"/>
</dbReference>
<protein>
    <submittedName>
        <fullName evidence="1">Uncharacterized protein</fullName>
    </submittedName>
</protein>
<dbReference type="AlphaFoldDB" id="A0A7R9FRG7"/>
<accession>A0A7R9FRG7</accession>
<sequence>MLVYFNTCFMGDDRNAFERRHRPTSAGVPASPNGRFLDTSLEIYKEQKSKDNPYLSIGVTAKRSMYRSNANDTQVLVPREVVEQHKSAVCLLL</sequence>
<evidence type="ECO:0000313" key="1">
    <source>
        <dbReference type="EMBL" id="CAD7251988.1"/>
    </source>
</evidence>
<keyword evidence="2" id="KW-1185">Reference proteome</keyword>
<evidence type="ECO:0000313" key="2">
    <source>
        <dbReference type="Proteomes" id="UP000677054"/>
    </source>
</evidence>
<dbReference type="EMBL" id="CAJPEV010004006">
    <property type="protein sequence ID" value="CAG0900980.1"/>
    <property type="molecule type" value="Genomic_DNA"/>
</dbReference>
<reference evidence="1" key="1">
    <citation type="submission" date="2020-11" db="EMBL/GenBank/DDBJ databases">
        <authorList>
            <person name="Tran Van P."/>
        </authorList>
    </citation>
    <scope>NUCLEOTIDE SEQUENCE</scope>
</reference>
<name>A0A7R9FRG7_9CRUS</name>
<dbReference type="EMBL" id="LR903523">
    <property type="protein sequence ID" value="CAD7251988.1"/>
    <property type="molecule type" value="Genomic_DNA"/>
</dbReference>
<proteinExistence type="predicted"/>
<organism evidence="1">
    <name type="scientific">Darwinula stevensoni</name>
    <dbReference type="NCBI Taxonomy" id="69355"/>
    <lineage>
        <taxon>Eukaryota</taxon>
        <taxon>Metazoa</taxon>
        <taxon>Ecdysozoa</taxon>
        <taxon>Arthropoda</taxon>
        <taxon>Crustacea</taxon>
        <taxon>Oligostraca</taxon>
        <taxon>Ostracoda</taxon>
        <taxon>Podocopa</taxon>
        <taxon>Podocopida</taxon>
        <taxon>Darwinulocopina</taxon>
        <taxon>Darwinuloidea</taxon>
        <taxon>Darwinulidae</taxon>
        <taxon>Darwinula</taxon>
    </lineage>
</organism>
<gene>
    <name evidence="1" type="ORF">DSTB1V02_LOCUS11749</name>
</gene>